<dbReference type="InterPro" id="IPR002676">
    <property type="entry name" value="RimM_N"/>
</dbReference>
<organism evidence="8 9">
    <name type="scientific">Heliomicrobium undosum</name>
    <dbReference type="NCBI Taxonomy" id="121734"/>
    <lineage>
        <taxon>Bacteria</taxon>
        <taxon>Bacillati</taxon>
        <taxon>Bacillota</taxon>
        <taxon>Clostridia</taxon>
        <taxon>Eubacteriales</taxon>
        <taxon>Heliobacteriaceae</taxon>
        <taxon>Heliomicrobium</taxon>
    </lineage>
</organism>
<feature type="domain" description="Ribosome maturation factor RimM PRC barrel" evidence="7">
    <location>
        <begin position="102"/>
        <end position="170"/>
    </location>
</feature>
<dbReference type="OrthoDB" id="9810331at2"/>
<gene>
    <name evidence="5 8" type="primary">rimM</name>
    <name evidence="8" type="ORF">GTO91_05150</name>
</gene>
<comment type="function">
    <text evidence="5">An accessory protein needed during the final step in the assembly of 30S ribosomal subunit, possibly for assembly of the head region. Essential for efficient processing of 16S rRNA. May be needed both before and after RbfA during the maturation of 16S rRNA. It has affinity for free ribosomal 30S subunits but not for 70S ribosomes.</text>
</comment>
<accession>A0A845L228</accession>
<keyword evidence="9" id="KW-1185">Reference proteome</keyword>
<keyword evidence="1 5" id="KW-0963">Cytoplasm</keyword>
<keyword evidence="4 5" id="KW-0143">Chaperone</keyword>
<comment type="caution">
    <text evidence="8">The sequence shown here is derived from an EMBL/GenBank/DDBJ whole genome shotgun (WGS) entry which is preliminary data.</text>
</comment>
<dbReference type="PANTHER" id="PTHR33692">
    <property type="entry name" value="RIBOSOME MATURATION FACTOR RIMM"/>
    <property type="match status" value="1"/>
</dbReference>
<dbReference type="InterPro" id="IPR009000">
    <property type="entry name" value="Transl_B-barrel_sf"/>
</dbReference>
<protein>
    <recommendedName>
        <fullName evidence="5">Ribosome maturation factor RimM</fullName>
    </recommendedName>
</protein>
<keyword evidence="3 5" id="KW-0698">rRNA processing</keyword>
<dbReference type="Gene3D" id="2.40.30.60">
    <property type="entry name" value="RimM"/>
    <property type="match status" value="1"/>
</dbReference>
<evidence type="ECO:0000256" key="4">
    <source>
        <dbReference type="ARBA" id="ARBA00023186"/>
    </source>
</evidence>
<dbReference type="InterPro" id="IPR036976">
    <property type="entry name" value="RimM_N_sf"/>
</dbReference>
<evidence type="ECO:0000256" key="1">
    <source>
        <dbReference type="ARBA" id="ARBA00022490"/>
    </source>
</evidence>
<keyword evidence="2 5" id="KW-0690">Ribosome biogenesis</keyword>
<evidence type="ECO:0000256" key="5">
    <source>
        <dbReference type="HAMAP-Rule" id="MF_00014"/>
    </source>
</evidence>
<dbReference type="GO" id="GO:0042274">
    <property type="term" value="P:ribosomal small subunit biogenesis"/>
    <property type="evidence" value="ECO:0007669"/>
    <property type="project" value="UniProtKB-UniRule"/>
</dbReference>
<dbReference type="InterPro" id="IPR056792">
    <property type="entry name" value="PRC_RimM"/>
</dbReference>
<proteinExistence type="inferred from homology"/>
<dbReference type="GO" id="GO:0006364">
    <property type="term" value="P:rRNA processing"/>
    <property type="evidence" value="ECO:0007669"/>
    <property type="project" value="UniProtKB-UniRule"/>
</dbReference>
<comment type="similarity">
    <text evidence="5">Belongs to the RimM family.</text>
</comment>
<evidence type="ECO:0000313" key="9">
    <source>
        <dbReference type="Proteomes" id="UP000463470"/>
    </source>
</evidence>
<dbReference type="Gene3D" id="2.30.30.240">
    <property type="entry name" value="PRC-barrel domain"/>
    <property type="match status" value="1"/>
</dbReference>
<dbReference type="PANTHER" id="PTHR33692:SF1">
    <property type="entry name" value="RIBOSOME MATURATION FACTOR RIMM"/>
    <property type="match status" value="1"/>
</dbReference>
<sequence>MSKRVRVGQIVNTQGVRGQVRLWPLTEKPSRFNEIKRVFVETPPQGAPEVLTLTGAQPMKKLVIVSFQEISDMTQAERLKGCYLTIPVEEVPAPEADSYYHFQLEGLAVFTEAGERLGQIEEILETGSNDVYVVRQSSPPGEVLVPALKSVVLKVDLAAGSMTVRLPDGLR</sequence>
<reference evidence="8 9" key="1">
    <citation type="submission" date="2020-01" db="EMBL/GenBank/DDBJ databases">
        <title>Whole-genome sequence of Heliobacterium undosum DSM 13378.</title>
        <authorList>
            <person name="Kyndt J.A."/>
            <person name="Meyer T.E."/>
        </authorList>
    </citation>
    <scope>NUCLEOTIDE SEQUENCE [LARGE SCALE GENOMIC DNA]</scope>
    <source>
        <strain evidence="8 9">DSM 13378</strain>
    </source>
</reference>
<evidence type="ECO:0000256" key="3">
    <source>
        <dbReference type="ARBA" id="ARBA00022552"/>
    </source>
</evidence>
<comment type="subunit">
    <text evidence="5">Binds ribosomal protein uS19.</text>
</comment>
<dbReference type="NCBIfam" id="TIGR02273">
    <property type="entry name" value="16S_RimM"/>
    <property type="match status" value="1"/>
</dbReference>
<evidence type="ECO:0000256" key="2">
    <source>
        <dbReference type="ARBA" id="ARBA00022517"/>
    </source>
</evidence>
<dbReference type="RefSeq" id="WP_161255823.1">
    <property type="nucleotide sequence ID" value="NZ_WXEY01000003.1"/>
</dbReference>
<dbReference type="EMBL" id="WXEY01000003">
    <property type="protein sequence ID" value="MZP29099.1"/>
    <property type="molecule type" value="Genomic_DNA"/>
</dbReference>
<dbReference type="InterPro" id="IPR011961">
    <property type="entry name" value="RimM"/>
</dbReference>
<dbReference type="HAMAP" id="MF_00014">
    <property type="entry name" value="Ribosome_mat_RimM"/>
    <property type="match status" value="1"/>
</dbReference>
<comment type="subcellular location">
    <subcellularLocation>
        <location evidence="5">Cytoplasm</location>
    </subcellularLocation>
</comment>
<dbReference type="AlphaFoldDB" id="A0A845L228"/>
<dbReference type="Pfam" id="PF24986">
    <property type="entry name" value="PRC_RimM"/>
    <property type="match status" value="1"/>
</dbReference>
<dbReference type="SUPFAM" id="SSF50447">
    <property type="entry name" value="Translation proteins"/>
    <property type="match status" value="1"/>
</dbReference>
<dbReference type="GO" id="GO:0043022">
    <property type="term" value="F:ribosome binding"/>
    <property type="evidence" value="ECO:0007669"/>
    <property type="project" value="InterPro"/>
</dbReference>
<dbReference type="GO" id="GO:0005737">
    <property type="term" value="C:cytoplasm"/>
    <property type="evidence" value="ECO:0007669"/>
    <property type="project" value="UniProtKB-SubCell"/>
</dbReference>
<dbReference type="Proteomes" id="UP000463470">
    <property type="component" value="Unassembled WGS sequence"/>
</dbReference>
<feature type="domain" description="RimM N-terminal" evidence="6">
    <location>
        <begin position="7"/>
        <end position="89"/>
    </location>
</feature>
<dbReference type="InterPro" id="IPR011033">
    <property type="entry name" value="PRC_barrel-like_sf"/>
</dbReference>
<dbReference type="SUPFAM" id="SSF50346">
    <property type="entry name" value="PRC-barrel domain"/>
    <property type="match status" value="1"/>
</dbReference>
<dbReference type="Pfam" id="PF01782">
    <property type="entry name" value="RimM"/>
    <property type="match status" value="1"/>
</dbReference>
<evidence type="ECO:0000313" key="8">
    <source>
        <dbReference type="EMBL" id="MZP29099.1"/>
    </source>
</evidence>
<evidence type="ECO:0000259" key="6">
    <source>
        <dbReference type="Pfam" id="PF01782"/>
    </source>
</evidence>
<dbReference type="GO" id="GO:0005840">
    <property type="term" value="C:ribosome"/>
    <property type="evidence" value="ECO:0007669"/>
    <property type="project" value="InterPro"/>
</dbReference>
<name>A0A845L228_9FIRM</name>
<evidence type="ECO:0000259" key="7">
    <source>
        <dbReference type="Pfam" id="PF24986"/>
    </source>
</evidence>
<comment type="domain">
    <text evidence="5">The PRC barrel domain binds ribosomal protein uS19.</text>
</comment>